<keyword evidence="1" id="KW-0472">Membrane</keyword>
<keyword evidence="3" id="KW-1185">Reference proteome</keyword>
<evidence type="ECO:0000256" key="1">
    <source>
        <dbReference type="SAM" id="Phobius"/>
    </source>
</evidence>
<feature type="transmembrane region" description="Helical" evidence="1">
    <location>
        <begin position="35"/>
        <end position="54"/>
    </location>
</feature>
<proteinExistence type="predicted"/>
<sequence length="235" mass="27030">MTLFTAILPVFVVLLMLLTVWGIQRTIRNRFSRKTHFILMGAYMILLVAAFVAAEVIGHTKEMNHPPLSSAHQEKVDVEDAILAGKPVPEEELITERIHSVDGQLSLYHPGSDYDSIFYIERSKGNEKKVIERIYKPELTTGRDDFPSYDLSDYVKVNLPEWSESEMIFPDQPNQKLSFSSYYDSIVLNQFSRNEDSDTHVGSTIRYLIVHLIIPESIVLKNQMSPDYYIEVTRN</sequence>
<reference evidence="2 3" key="1">
    <citation type="submission" date="2023-06" db="EMBL/GenBank/DDBJ databases">
        <title>Sporosarcina sp. nov., isolated from Korean traditional fermented seafood 'Jeotgal'.</title>
        <authorList>
            <person name="Yang A.-I."/>
            <person name="Shin N.-R."/>
        </authorList>
    </citation>
    <scope>NUCLEOTIDE SEQUENCE [LARGE SCALE GENOMIC DNA]</scope>
    <source>
        <strain evidence="2 3">KCTC3840</strain>
    </source>
</reference>
<gene>
    <name evidence="2" type="ORF">QT716_00375</name>
</gene>
<name>A0ABU4FUU7_9BACL</name>
<evidence type="ECO:0000313" key="3">
    <source>
        <dbReference type="Proteomes" id="UP001280629"/>
    </source>
</evidence>
<accession>A0ABU4FUU7</accession>
<dbReference type="Proteomes" id="UP001280629">
    <property type="component" value="Unassembled WGS sequence"/>
</dbReference>
<evidence type="ECO:0000313" key="2">
    <source>
        <dbReference type="EMBL" id="MDW0108496.1"/>
    </source>
</evidence>
<comment type="caution">
    <text evidence="2">The sequence shown here is derived from an EMBL/GenBank/DDBJ whole genome shotgun (WGS) entry which is preliminary data.</text>
</comment>
<keyword evidence="1" id="KW-0812">Transmembrane</keyword>
<organism evidence="2 3">
    <name type="scientific">Sporosarcina aquimarina</name>
    <dbReference type="NCBI Taxonomy" id="114975"/>
    <lineage>
        <taxon>Bacteria</taxon>
        <taxon>Bacillati</taxon>
        <taxon>Bacillota</taxon>
        <taxon>Bacilli</taxon>
        <taxon>Bacillales</taxon>
        <taxon>Caryophanaceae</taxon>
        <taxon>Sporosarcina</taxon>
    </lineage>
</organism>
<dbReference type="RefSeq" id="WP_317933684.1">
    <property type="nucleotide sequence ID" value="NZ_JAUBDH010000001.1"/>
</dbReference>
<feature type="transmembrane region" description="Helical" evidence="1">
    <location>
        <begin position="6"/>
        <end position="23"/>
    </location>
</feature>
<protein>
    <submittedName>
        <fullName evidence="2">Uncharacterized protein</fullName>
    </submittedName>
</protein>
<keyword evidence="1" id="KW-1133">Transmembrane helix</keyword>
<dbReference type="EMBL" id="JAUBDH010000001">
    <property type="protein sequence ID" value="MDW0108496.1"/>
    <property type="molecule type" value="Genomic_DNA"/>
</dbReference>